<proteinExistence type="predicted"/>
<organism evidence="1 2">
    <name type="scientific">Cucurbitaria berberidis CBS 394.84</name>
    <dbReference type="NCBI Taxonomy" id="1168544"/>
    <lineage>
        <taxon>Eukaryota</taxon>
        <taxon>Fungi</taxon>
        <taxon>Dikarya</taxon>
        <taxon>Ascomycota</taxon>
        <taxon>Pezizomycotina</taxon>
        <taxon>Dothideomycetes</taxon>
        <taxon>Pleosporomycetidae</taxon>
        <taxon>Pleosporales</taxon>
        <taxon>Pleosporineae</taxon>
        <taxon>Cucurbitariaceae</taxon>
        <taxon>Cucurbitaria</taxon>
    </lineage>
</organism>
<accession>A0A9P4GSJ9</accession>
<dbReference type="AlphaFoldDB" id="A0A9P4GSJ9"/>
<dbReference type="Proteomes" id="UP000800039">
    <property type="component" value="Unassembled WGS sequence"/>
</dbReference>
<gene>
    <name evidence="1" type="ORF">K460DRAFT_401059</name>
</gene>
<dbReference type="RefSeq" id="XP_040793590.1">
    <property type="nucleotide sequence ID" value="XM_040936385.1"/>
</dbReference>
<reference evidence="1" key="1">
    <citation type="submission" date="2020-01" db="EMBL/GenBank/DDBJ databases">
        <authorList>
            <consortium name="DOE Joint Genome Institute"/>
            <person name="Haridas S."/>
            <person name="Albert R."/>
            <person name="Binder M."/>
            <person name="Bloem J."/>
            <person name="Labutti K."/>
            <person name="Salamov A."/>
            <person name="Andreopoulos B."/>
            <person name="Baker S.E."/>
            <person name="Barry K."/>
            <person name="Bills G."/>
            <person name="Bluhm B.H."/>
            <person name="Cannon C."/>
            <person name="Castanera R."/>
            <person name="Culley D.E."/>
            <person name="Daum C."/>
            <person name="Ezra D."/>
            <person name="Gonzalez J.B."/>
            <person name="Henrissat B."/>
            <person name="Kuo A."/>
            <person name="Liang C."/>
            <person name="Lipzen A."/>
            <person name="Lutzoni F."/>
            <person name="Magnuson J."/>
            <person name="Mondo S."/>
            <person name="Nolan M."/>
            <person name="Ohm R."/>
            <person name="Pangilinan J."/>
            <person name="Park H.-J."/>
            <person name="Ramirez L."/>
            <person name="Alfaro M."/>
            <person name="Sun H."/>
            <person name="Tritt A."/>
            <person name="Yoshinaga Y."/>
            <person name="Zwiers L.-H."/>
            <person name="Turgeon B.G."/>
            <person name="Goodwin S.B."/>
            <person name="Spatafora J.W."/>
            <person name="Crous P.W."/>
            <person name="Grigoriev I.V."/>
        </authorList>
    </citation>
    <scope>NUCLEOTIDE SEQUENCE</scope>
    <source>
        <strain evidence="1">CBS 394.84</strain>
    </source>
</reference>
<evidence type="ECO:0000313" key="2">
    <source>
        <dbReference type="Proteomes" id="UP000800039"/>
    </source>
</evidence>
<name>A0A9P4GSJ9_9PLEO</name>
<protein>
    <submittedName>
        <fullName evidence="1">Uncharacterized protein</fullName>
    </submittedName>
</protein>
<dbReference type="EMBL" id="ML976614">
    <property type="protein sequence ID" value="KAF1851027.1"/>
    <property type="molecule type" value="Genomic_DNA"/>
</dbReference>
<comment type="caution">
    <text evidence="1">The sequence shown here is derived from an EMBL/GenBank/DDBJ whole genome shotgun (WGS) entry which is preliminary data.</text>
</comment>
<evidence type="ECO:0000313" key="1">
    <source>
        <dbReference type="EMBL" id="KAF1851027.1"/>
    </source>
</evidence>
<sequence length="201" mass="22849">MSTDTSRPLIEHAANLYMAHYAESSLQAWEQLHGQVRADELTSVRETCATQRYIDDCMRTKLRAQEMLNWLVRVAEDREAHEQEVADWHEVARNADVNAENAFIALRVKAQKLLTWTRIREKLEVWILGAYLKKVMSGRGVQLSEAEQARKESFHDAVEYSVGGIEDGMEGWFQLHNLALDETSAIRAAMAGSVSLFPGEE</sequence>
<dbReference type="GeneID" id="63853635"/>
<keyword evidence="2" id="KW-1185">Reference proteome</keyword>
<dbReference type="OrthoDB" id="10554465at2759"/>